<feature type="signal peptide" evidence="1">
    <location>
        <begin position="1"/>
        <end position="28"/>
    </location>
</feature>
<protein>
    <submittedName>
        <fullName evidence="2">Uncharacterized protein</fullName>
    </submittedName>
</protein>
<proteinExistence type="predicted"/>
<organism evidence="2 3">
    <name type="scientific">Rhodocollybia butyracea</name>
    <dbReference type="NCBI Taxonomy" id="206335"/>
    <lineage>
        <taxon>Eukaryota</taxon>
        <taxon>Fungi</taxon>
        <taxon>Dikarya</taxon>
        <taxon>Basidiomycota</taxon>
        <taxon>Agaricomycotina</taxon>
        <taxon>Agaricomycetes</taxon>
        <taxon>Agaricomycetidae</taxon>
        <taxon>Agaricales</taxon>
        <taxon>Marasmiineae</taxon>
        <taxon>Omphalotaceae</taxon>
        <taxon>Rhodocollybia</taxon>
    </lineage>
</organism>
<accession>A0A9P5PXF6</accession>
<reference evidence="2" key="1">
    <citation type="submission" date="2020-11" db="EMBL/GenBank/DDBJ databases">
        <authorList>
            <consortium name="DOE Joint Genome Institute"/>
            <person name="Ahrendt S."/>
            <person name="Riley R."/>
            <person name="Andreopoulos W."/>
            <person name="Labutti K."/>
            <person name="Pangilinan J."/>
            <person name="Ruiz-Duenas F.J."/>
            <person name="Barrasa J.M."/>
            <person name="Sanchez-Garcia M."/>
            <person name="Camarero S."/>
            <person name="Miyauchi S."/>
            <person name="Serrano A."/>
            <person name="Linde D."/>
            <person name="Babiker R."/>
            <person name="Drula E."/>
            <person name="Ayuso-Fernandez I."/>
            <person name="Pacheco R."/>
            <person name="Padilla G."/>
            <person name="Ferreira P."/>
            <person name="Barriuso J."/>
            <person name="Kellner H."/>
            <person name="Castanera R."/>
            <person name="Alfaro M."/>
            <person name="Ramirez L."/>
            <person name="Pisabarro A.G."/>
            <person name="Kuo A."/>
            <person name="Tritt A."/>
            <person name="Lipzen A."/>
            <person name="He G."/>
            <person name="Yan M."/>
            <person name="Ng V."/>
            <person name="Cullen D."/>
            <person name="Martin F."/>
            <person name="Rosso M.-N."/>
            <person name="Henrissat B."/>
            <person name="Hibbett D."/>
            <person name="Martinez A.T."/>
            <person name="Grigoriev I.V."/>
        </authorList>
    </citation>
    <scope>NUCLEOTIDE SEQUENCE</scope>
    <source>
        <strain evidence="2">AH 40177</strain>
    </source>
</reference>
<evidence type="ECO:0000256" key="1">
    <source>
        <dbReference type="SAM" id="SignalP"/>
    </source>
</evidence>
<name>A0A9P5PXF6_9AGAR</name>
<feature type="chain" id="PRO_5040296192" evidence="1">
    <location>
        <begin position="29"/>
        <end position="293"/>
    </location>
</feature>
<dbReference type="PROSITE" id="PS51257">
    <property type="entry name" value="PROKAR_LIPOPROTEIN"/>
    <property type="match status" value="1"/>
</dbReference>
<dbReference type="OrthoDB" id="3063542at2759"/>
<sequence length="293" mass="29752">MPHTCRSFLSLIFVFAWFSCFTFRPVKAQTTIDDAQSAFSFALPLVAPWNAITPSDPCNGCAFKPNASDILDGTWHDGSVVGLTGSLTFDGTGVSLFGVTNGAQTCAMTFVLDGETSILDLSAIPQSTVLYSYQYFAQGGLSSGSHTLSWTIETSVDHAVAVIDYAVVTSAAAVTTAVATNSGSSTLSSSEGAQTVTVTDQAFVSSPSNTQSSSSSNAGSLTSSQSNYSSLANSATITSGSPTTGSSASESVTTGTSLLTIVSSSTSTPASDVSLAPQKLKTATIVGAVLGVS</sequence>
<comment type="caution">
    <text evidence="2">The sequence shown here is derived from an EMBL/GenBank/DDBJ whole genome shotgun (WGS) entry which is preliminary data.</text>
</comment>
<dbReference type="EMBL" id="JADNRY010000013">
    <property type="protein sequence ID" value="KAF9074354.1"/>
    <property type="molecule type" value="Genomic_DNA"/>
</dbReference>
<keyword evidence="3" id="KW-1185">Reference proteome</keyword>
<evidence type="ECO:0000313" key="3">
    <source>
        <dbReference type="Proteomes" id="UP000772434"/>
    </source>
</evidence>
<dbReference type="AlphaFoldDB" id="A0A9P5PXF6"/>
<dbReference type="Proteomes" id="UP000772434">
    <property type="component" value="Unassembled WGS sequence"/>
</dbReference>
<gene>
    <name evidence="2" type="ORF">BDP27DRAFT_185099</name>
</gene>
<keyword evidence="1" id="KW-0732">Signal</keyword>
<evidence type="ECO:0000313" key="2">
    <source>
        <dbReference type="EMBL" id="KAF9074354.1"/>
    </source>
</evidence>
<dbReference type="Gene3D" id="2.60.120.260">
    <property type="entry name" value="Galactose-binding domain-like"/>
    <property type="match status" value="1"/>
</dbReference>